<dbReference type="PANTHER" id="PTHR45436">
    <property type="entry name" value="SENSOR HISTIDINE KINASE YKOH"/>
    <property type="match status" value="1"/>
</dbReference>
<dbReference type="EC" id="2.7.13.3" evidence="3"/>
<gene>
    <name evidence="14" type="ORF">MBOT_23460</name>
</gene>
<evidence type="ECO:0000256" key="5">
    <source>
        <dbReference type="ARBA" id="ARBA00022679"/>
    </source>
</evidence>
<evidence type="ECO:0000256" key="1">
    <source>
        <dbReference type="ARBA" id="ARBA00000085"/>
    </source>
</evidence>
<dbReference type="InterPro" id="IPR036097">
    <property type="entry name" value="HisK_dim/P_sf"/>
</dbReference>
<dbReference type="Gene3D" id="6.10.340.10">
    <property type="match status" value="1"/>
</dbReference>
<dbReference type="InterPro" id="IPR003660">
    <property type="entry name" value="HAMP_dom"/>
</dbReference>
<comment type="caution">
    <text evidence="14">The sequence shown here is derived from an EMBL/GenBank/DDBJ whole genome shotgun (WGS) entry which is preliminary data.</text>
</comment>
<dbReference type="PANTHER" id="PTHR45436:SF5">
    <property type="entry name" value="SENSOR HISTIDINE KINASE TRCS"/>
    <property type="match status" value="1"/>
</dbReference>
<dbReference type="InterPro" id="IPR005467">
    <property type="entry name" value="His_kinase_dom"/>
</dbReference>
<dbReference type="InterPro" id="IPR036890">
    <property type="entry name" value="HATPase_C_sf"/>
</dbReference>
<dbReference type="SUPFAM" id="SSF55874">
    <property type="entry name" value="ATPase domain of HSP90 chaperone/DNA topoisomerase II/histidine kinase"/>
    <property type="match status" value="1"/>
</dbReference>
<dbReference type="Pfam" id="PF02518">
    <property type="entry name" value="HATPase_c"/>
    <property type="match status" value="1"/>
</dbReference>
<evidence type="ECO:0000313" key="14">
    <source>
        <dbReference type="EMBL" id="GFG74981.1"/>
    </source>
</evidence>
<dbReference type="InterPro" id="IPR050428">
    <property type="entry name" value="TCS_sensor_his_kinase"/>
</dbReference>
<keyword evidence="8 11" id="KW-1133">Transmembrane helix</keyword>
<evidence type="ECO:0000256" key="8">
    <source>
        <dbReference type="ARBA" id="ARBA00022989"/>
    </source>
</evidence>
<dbReference type="PROSITE" id="PS50885">
    <property type="entry name" value="HAMP"/>
    <property type="match status" value="1"/>
</dbReference>
<keyword evidence="9" id="KW-0902">Two-component regulatory system</keyword>
<evidence type="ECO:0000313" key="15">
    <source>
        <dbReference type="Proteomes" id="UP000465361"/>
    </source>
</evidence>
<dbReference type="CDD" id="cd00082">
    <property type="entry name" value="HisKA"/>
    <property type="match status" value="1"/>
</dbReference>
<proteinExistence type="predicted"/>
<keyword evidence="6 11" id="KW-0812">Transmembrane</keyword>
<dbReference type="SUPFAM" id="SSF158472">
    <property type="entry name" value="HAMP domain-like"/>
    <property type="match status" value="1"/>
</dbReference>
<dbReference type="SMART" id="SM00387">
    <property type="entry name" value="HATPase_c"/>
    <property type="match status" value="1"/>
</dbReference>
<name>A0A7I9XYT3_9MYCO</name>
<keyword evidence="4" id="KW-0597">Phosphoprotein</keyword>
<dbReference type="Pfam" id="PF00672">
    <property type="entry name" value="HAMP"/>
    <property type="match status" value="1"/>
</dbReference>
<evidence type="ECO:0000259" key="12">
    <source>
        <dbReference type="PROSITE" id="PS50109"/>
    </source>
</evidence>
<evidence type="ECO:0000256" key="9">
    <source>
        <dbReference type="ARBA" id="ARBA00023012"/>
    </source>
</evidence>
<comment type="subcellular location">
    <subcellularLocation>
        <location evidence="2">Cell membrane</location>
    </subcellularLocation>
</comment>
<evidence type="ECO:0000259" key="13">
    <source>
        <dbReference type="PROSITE" id="PS50885"/>
    </source>
</evidence>
<dbReference type="InterPro" id="IPR003594">
    <property type="entry name" value="HATPase_dom"/>
</dbReference>
<evidence type="ECO:0000256" key="11">
    <source>
        <dbReference type="SAM" id="Phobius"/>
    </source>
</evidence>
<dbReference type="SMART" id="SM00388">
    <property type="entry name" value="HisKA"/>
    <property type="match status" value="1"/>
</dbReference>
<keyword evidence="5" id="KW-0808">Transferase</keyword>
<evidence type="ECO:0000256" key="10">
    <source>
        <dbReference type="SAM" id="MobiDB-lite"/>
    </source>
</evidence>
<keyword evidence="15" id="KW-1185">Reference proteome</keyword>
<evidence type="ECO:0000256" key="6">
    <source>
        <dbReference type="ARBA" id="ARBA00022692"/>
    </source>
</evidence>
<feature type="domain" description="Histidine kinase" evidence="12">
    <location>
        <begin position="234"/>
        <end position="429"/>
    </location>
</feature>
<dbReference type="InterPro" id="IPR003661">
    <property type="entry name" value="HisK_dim/P_dom"/>
</dbReference>
<dbReference type="Proteomes" id="UP000465361">
    <property type="component" value="Unassembled WGS sequence"/>
</dbReference>
<dbReference type="Gene3D" id="1.10.287.130">
    <property type="match status" value="1"/>
</dbReference>
<keyword evidence="11" id="KW-0472">Membrane</keyword>
<reference evidence="14 15" key="1">
    <citation type="journal article" date="2019" name="Emerg. Microbes Infect.">
        <title>Comprehensive subspecies identification of 175 nontuberculous mycobacteria species based on 7547 genomic profiles.</title>
        <authorList>
            <person name="Matsumoto Y."/>
            <person name="Kinjo T."/>
            <person name="Motooka D."/>
            <person name="Nabeya D."/>
            <person name="Jung N."/>
            <person name="Uechi K."/>
            <person name="Horii T."/>
            <person name="Iida T."/>
            <person name="Fujita J."/>
            <person name="Nakamura S."/>
        </authorList>
    </citation>
    <scope>NUCLEOTIDE SEQUENCE [LARGE SCALE GENOMIC DNA]</scope>
    <source>
        <strain evidence="14 15">JCM 17322</strain>
    </source>
</reference>
<dbReference type="GO" id="GO:0005886">
    <property type="term" value="C:plasma membrane"/>
    <property type="evidence" value="ECO:0007669"/>
    <property type="project" value="UniProtKB-SubCell"/>
</dbReference>
<evidence type="ECO:0000256" key="4">
    <source>
        <dbReference type="ARBA" id="ARBA00022553"/>
    </source>
</evidence>
<sequence length="443" mass="46918">MRARRMRKRIVAVAMLAATLATSLFGIPLAVLAAHYYRVHEANAMERAAHTAGVEAAADLFHGRFTGHLPTPERGTSVALYSADGRLLVGSGPPTADSIVTRALADNSVHRSNRGGEIVAVVPLADGPRAAYAVRAATSTAQVYARIVTIWALMLALETLVLTLTWQLARWQARRLARPLENLSAAARTLGDGDFSIRAQPSGIPEIDAAGTALNQTAERLGDLVERERAITANASHQLRTPLTGLRLGLEAALDSPHPDYRQAIVDAVATTERLSRTIDELTALARGASRGTEPLPLHELLAEIRDTWGPRLADAGRSLQVGADTSLPSTAASTAAVRQILAVLVDNALQHGTGTVTVHAREASATTAIDVSDEGTCSDKTGLLDRRSARGHGLGLALARDLADAEGGRLRLSSRAPTTFTLFLPPPQQGSDHHHDGPLVAR</sequence>
<feature type="region of interest" description="Disordered" evidence="10">
    <location>
        <begin position="424"/>
        <end position="443"/>
    </location>
</feature>
<protein>
    <recommendedName>
        <fullName evidence="3">histidine kinase</fullName>
        <ecNumber evidence="3">2.7.13.3</ecNumber>
    </recommendedName>
</protein>
<dbReference type="Gene3D" id="3.30.565.10">
    <property type="entry name" value="Histidine kinase-like ATPase, C-terminal domain"/>
    <property type="match status" value="1"/>
</dbReference>
<evidence type="ECO:0000256" key="7">
    <source>
        <dbReference type="ARBA" id="ARBA00022777"/>
    </source>
</evidence>
<dbReference type="GO" id="GO:0000155">
    <property type="term" value="F:phosphorelay sensor kinase activity"/>
    <property type="evidence" value="ECO:0007669"/>
    <property type="project" value="InterPro"/>
</dbReference>
<keyword evidence="7 14" id="KW-0418">Kinase</keyword>
<feature type="transmembrane region" description="Helical" evidence="11">
    <location>
        <begin position="148"/>
        <end position="169"/>
    </location>
</feature>
<dbReference type="SUPFAM" id="SSF47384">
    <property type="entry name" value="Homodimeric domain of signal transducing histidine kinase"/>
    <property type="match status" value="1"/>
</dbReference>
<evidence type="ECO:0000256" key="2">
    <source>
        <dbReference type="ARBA" id="ARBA00004236"/>
    </source>
</evidence>
<organism evidence="14 15">
    <name type="scientific">Mycobacterium botniense</name>
    <dbReference type="NCBI Taxonomy" id="84962"/>
    <lineage>
        <taxon>Bacteria</taxon>
        <taxon>Bacillati</taxon>
        <taxon>Actinomycetota</taxon>
        <taxon>Actinomycetes</taxon>
        <taxon>Mycobacteriales</taxon>
        <taxon>Mycobacteriaceae</taxon>
        <taxon>Mycobacterium</taxon>
    </lineage>
</organism>
<feature type="compositionally biased region" description="Basic and acidic residues" evidence="10">
    <location>
        <begin position="432"/>
        <end position="443"/>
    </location>
</feature>
<dbReference type="PROSITE" id="PS50109">
    <property type="entry name" value="HIS_KIN"/>
    <property type="match status" value="1"/>
</dbReference>
<feature type="domain" description="HAMP" evidence="13">
    <location>
        <begin position="174"/>
        <end position="226"/>
    </location>
</feature>
<evidence type="ECO:0000256" key="3">
    <source>
        <dbReference type="ARBA" id="ARBA00012438"/>
    </source>
</evidence>
<dbReference type="CDD" id="cd06225">
    <property type="entry name" value="HAMP"/>
    <property type="match status" value="1"/>
</dbReference>
<comment type="catalytic activity">
    <reaction evidence="1">
        <text>ATP + protein L-histidine = ADP + protein N-phospho-L-histidine.</text>
        <dbReference type="EC" id="2.7.13.3"/>
    </reaction>
</comment>
<dbReference type="EMBL" id="BLKW01000004">
    <property type="protein sequence ID" value="GFG74981.1"/>
    <property type="molecule type" value="Genomic_DNA"/>
</dbReference>
<dbReference type="Pfam" id="PF00512">
    <property type="entry name" value="HisKA"/>
    <property type="match status" value="1"/>
</dbReference>
<accession>A0A7I9XYT3</accession>
<dbReference type="AlphaFoldDB" id="A0A7I9XYT3"/>
<dbReference type="SMART" id="SM00304">
    <property type="entry name" value="HAMP"/>
    <property type="match status" value="1"/>
</dbReference>